<comment type="similarity">
    <text evidence="1">Belongs to the sulfatase family.</text>
</comment>
<dbReference type="GO" id="GO:0004065">
    <property type="term" value="F:arylsulfatase activity"/>
    <property type="evidence" value="ECO:0007669"/>
    <property type="project" value="TreeGrafter"/>
</dbReference>
<keyword evidence="5" id="KW-0732">Signal</keyword>
<protein>
    <submittedName>
        <fullName evidence="7">Arylsulfatase</fullName>
    </submittedName>
</protein>
<dbReference type="Pfam" id="PF00884">
    <property type="entry name" value="Sulfatase"/>
    <property type="match status" value="1"/>
</dbReference>
<evidence type="ECO:0000256" key="5">
    <source>
        <dbReference type="SAM" id="SignalP"/>
    </source>
</evidence>
<dbReference type="InterPro" id="IPR000917">
    <property type="entry name" value="Sulfatase_N"/>
</dbReference>
<dbReference type="PROSITE" id="PS00523">
    <property type="entry name" value="SULFATASE_1"/>
    <property type="match status" value="1"/>
</dbReference>
<dbReference type="CDD" id="cd16145">
    <property type="entry name" value="ARS_like"/>
    <property type="match status" value="1"/>
</dbReference>
<dbReference type="GO" id="GO:0046872">
    <property type="term" value="F:metal ion binding"/>
    <property type="evidence" value="ECO:0007669"/>
    <property type="project" value="UniProtKB-KW"/>
</dbReference>
<accession>A0A386HS86</accession>
<dbReference type="SUPFAM" id="SSF53649">
    <property type="entry name" value="Alkaline phosphatase-like"/>
    <property type="match status" value="1"/>
</dbReference>
<name>A0A386HS86_9BACT</name>
<evidence type="ECO:0000256" key="2">
    <source>
        <dbReference type="ARBA" id="ARBA00022723"/>
    </source>
</evidence>
<dbReference type="RefSeq" id="WP_119988875.1">
    <property type="nucleotide sequence ID" value="NZ_CP032489.1"/>
</dbReference>
<dbReference type="KEGG" id="ark:D6B99_12240"/>
<dbReference type="EMBL" id="CP032489">
    <property type="protein sequence ID" value="AYD48301.1"/>
    <property type="molecule type" value="Genomic_DNA"/>
</dbReference>
<reference evidence="7 8" key="1">
    <citation type="submission" date="2018-09" db="EMBL/GenBank/DDBJ databases">
        <title>Arachidicoccus sp. nov., a bacterium isolated from soil.</title>
        <authorList>
            <person name="Weon H.-Y."/>
            <person name="Kwon S.-W."/>
            <person name="Lee S.A."/>
        </authorList>
    </citation>
    <scope>NUCLEOTIDE SEQUENCE [LARGE SCALE GENOMIC DNA]</scope>
    <source>
        <strain evidence="7 8">KIS59-12</strain>
    </source>
</reference>
<dbReference type="PANTHER" id="PTHR42693">
    <property type="entry name" value="ARYLSULFATASE FAMILY MEMBER"/>
    <property type="match status" value="1"/>
</dbReference>
<feature type="signal peptide" evidence="5">
    <location>
        <begin position="1"/>
        <end position="25"/>
    </location>
</feature>
<dbReference type="Proteomes" id="UP000266118">
    <property type="component" value="Chromosome"/>
</dbReference>
<evidence type="ECO:0000256" key="1">
    <source>
        <dbReference type="ARBA" id="ARBA00008779"/>
    </source>
</evidence>
<evidence type="ECO:0000313" key="8">
    <source>
        <dbReference type="Proteomes" id="UP000266118"/>
    </source>
</evidence>
<evidence type="ECO:0000256" key="3">
    <source>
        <dbReference type="ARBA" id="ARBA00022801"/>
    </source>
</evidence>
<keyword evidence="4" id="KW-0106">Calcium</keyword>
<organism evidence="7 8">
    <name type="scientific">Arachidicoccus soli</name>
    <dbReference type="NCBI Taxonomy" id="2341117"/>
    <lineage>
        <taxon>Bacteria</taxon>
        <taxon>Pseudomonadati</taxon>
        <taxon>Bacteroidota</taxon>
        <taxon>Chitinophagia</taxon>
        <taxon>Chitinophagales</taxon>
        <taxon>Chitinophagaceae</taxon>
        <taxon>Arachidicoccus</taxon>
    </lineage>
</organism>
<dbReference type="AlphaFoldDB" id="A0A386HS86"/>
<dbReference type="InterPro" id="IPR050738">
    <property type="entry name" value="Sulfatase"/>
</dbReference>
<evidence type="ECO:0000256" key="4">
    <source>
        <dbReference type="ARBA" id="ARBA00022837"/>
    </source>
</evidence>
<keyword evidence="8" id="KW-1185">Reference proteome</keyword>
<gene>
    <name evidence="7" type="ORF">D6B99_12240</name>
</gene>
<dbReference type="PANTHER" id="PTHR42693:SF53">
    <property type="entry name" value="ENDO-4-O-SULFATASE"/>
    <property type="match status" value="1"/>
</dbReference>
<evidence type="ECO:0000313" key="7">
    <source>
        <dbReference type="EMBL" id="AYD48301.1"/>
    </source>
</evidence>
<feature type="domain" description="Sulfatase N-terminal" evidence="6">
    <location>
        <begin position="31"/>
        <end position="367"/>
    </location>
</feature>
<proteinExistence type="inferred from homology"/>
<evidence type="ECO:0000259" key="6">
    <source>
        <dbReference type="Pfam" id="PF00884"/>
    </source>
</evidence>
<dbReference type="OrthoDB" id="9764377at2"/>
<feature type="chain" id="PRO_5017340611" evidence="5">
    <location>
        <begin position="26"/>
        <end position="477"/>
    </location>
</feature>
<dbReference type="InterPro" id="IPR024607">
    <property type="entry name" value="Sulfatase_CS"/>
</dbReference>
<dbReference type="Gene3D" id="3.40.720.10">
    <property type="entry name" value="Alkaline Phosphatase, subunit A"/>
    <property type="match status" value="1"/>
</dbReference>
<sequence>MIKISAIILTSFLLGFVSNATKAQASRETKPNIIFILADDMGYGDAGCYGQKLIQTPNIDKLAKEGMLFTQFYAGTAVCSPSRSSFMTGTHTGHTPVRGNISVKPEGQWPLPDTTISIARLLQEAGYVTGAFGKWGLGGINTSGDPLKQGFDVFFGYNSQTLAHNYYPDHLWENDTRINYNNTPQHQVYYSAEIIQQQALEFIDKYKNKPFFLYLPYTLPHAALQVPDDSIFEYYKRQFKEKPIAVPKVWNGKKLQPQAYPHAAYATMVSRLDLYVGQIIERLKALGLNNNTIVIFTSDNGPHAEGGNDPYFFNSNGSLRGIKRDVYEGGIREPMIAYWPGKIKAGSVSNYIGAFWDFVPTFAAIAHVQAPNYSDGLSILPTLLSSENQKQHKYLYWEFHEQGGKQAVRMRDWKAVRLNVMNDKNAPIELYNLKIDPRETNNIAKSHPEIVDKMKKIMATAHIKSQAFPFGEVDANK</sequence>
<keyword evidence="2" id="KW-0479">Metal-binding</keyword>
<dbReference type="InterPro" id="IPR017850">
    <property type="entry name" value="Alkaline_phosphatase_core_sf"/>
</dbReference>
<dbReference type="Gene3D" id="3.30.1120.10">
    <property type="match status" value="1"/>
</dbReference>
<keyword evidence="3" id="KW-0378">Hydrolase</keyword>